<proteinExistence type="inferred from homology"/>
<dbReference type="GO" id="GO:0033543">
    <property type="term" value="P:fatty acid beta-oxidation, unsaturated, even number, reductase/isomerase pathway"/>
    <property type="evidence" value="ECO:0007669"/>
    <property type="project" value="TreeGrafter"/>
</dbReference>
<dbReference type="InterPro" id="IPR023753">
    <property type="entry name" value="FAD/NAD-binding_dom"/>
</dbReference>
<dbReference type="InterPro" id="IPR013785">
    <property type="entry name" value="Aldolase_TIM"/>
</dbReference>
<evidence type="ECO:0000259" key="11">
    <source>
        <dbReference type="Pfam" id="PF07992"/>
    </source>
</evidence>
<dbReference type="GO" id="GO:0051536">
    <property type="term" value="F:iron-sulfur cluster binding"/>
    <property type="evidence" value="ECO:0007669"/>
    <property type="project" value="UniProtKB-KW"/>
</dbReference>
<dbReference type="CDD" id="cd04734">
    <property type="entry name" value="OYE_like_3_FMN"/>
    <property type="match status" value="1"/>
</dbReference>
<dbReference type="Proteomes" id="UP000216215">
    <property type="component" value="Unassembled WGS sequence"/>
</dbReference>
<dbReference type="PANTHER" id="PTHR42917:SF2">
    <property type="entry name" value="2,4-DIENOYL-COA REDUCTASE [(2E)-ENOYL-COA-PRODUCING]"/>
    <property type="match status" value="1"/>
</dbReference>
<evidence type="ECO:0000256" key="5">
    <source>
        <dbReference type="ARBA" id="ARBA00022643"/>
    </source>
</evidence>
<dbReference type="Gene3D" id="3.40.50.720">
    <property type="entry name" value="NAD(P)-binding Rossmann-like Domain"/>
    <property type="match status" value="1"/>
</dbReference>
<evidence type="ECO:0000259" key="10">
    <source>
        <dbReference type="Pfam" id="PF00724"/>
    </source>
</evidence>
<evidence type="ECO:0000256" key="7">
    <source>
        <dbReference type="ARBA" id="ARBA00023002"/>
    </source>
</evidence>
<sequence length="682" mass="74968">MTAIQQTTKDPLLQPLTIRGLTLKNRVMSSAHASAMDDDSMPDLRYQRYHEEKAKGGLALTMFGGSSNIAPDSPTTFRQLDAGTDRIIPYFQQFAERIHQHGAALMCQITHLGRRGDAQTGAWLPMIAPSPVREELQRNFPRQMDRCDIDRVVRAFGQAARRCREGLLDGLETLAGGHLIGQFLSPRTNLRDDDFGGSIKNRVRFALMVHEEIRRQVGEKFVVGMRLSLDEGDGGLRFDEVLEIATILKQEGAVDFFNCMVGRMDTELTLVEENMPGMSRPLAPFLDLVGRFRREIGVPVFHAARVTDVANARHAVREGMLDMVAMTRAHIADPEIVKKIVRGEENRIRPCIGASHCIYKKPHCIHNAASGRETLLPMTVSAGATPGKKVVVIGAGPAGMEAARVAAERGHNVVLFEAAPRLGGQILLAAKTSWRRDLISIVDWRVSELERLGVDVRCNVFAEADDVLAENPHHVFVATGGIPAGGDLPGAHLPGANLAVSSWDLLSGDVRPEKHVLICDHTGRHEAVATADHLSGNRHIVTLATADSYAATEMGYPDRIIFHKRLAAQGVTTLPYLKLGDIRREGNRLVATLIHQLTNARQEITADQVVLETGTMPVAELFFDLSERSLNKGMTDVDAMAEWLPQPRQIGDGFTLHRIGDALTSRTIHAAILEAYRLTVNL</sequence>
<comment type="cofactor">
    <cofactor evidence="1">
        <name>FMN</name>
        <dbReference type="ChEBI" id="CHEBI:58210"/>
    </cofactor>
</comment>
<evidence type="ECO:0000256" key="1">
    <source>
        <dbReference type="ARBA" id="ARBA00001917"/>
    </source>
</evidence>
<dbReference type="GO" id="GO:0010181">
    <property type="term" value="F:FMN binding"/>
    <property type="evidence" value="ECO:0007669"/>
    <property type="project" value="InterPro"/>
</dbReference>
<comment type="cofactor">
    <cofactor evidence="2">
        <name>[4Fe-4S] cluster</name>
        <dbReference type="ChEBI" id="CHEBI:49883"/>
    </cofactor>
</comment>
<keyword evidence="7" id="KW-0560">Oxidoreductase</keyword>
<comment type="similarity">
    <text evidence="3">In the N-terminal section; belongs to the NADH:flavin oxidoreductase/NADH oxidase family.</text>
</comment>
<evidence type="ECO:0000256" key="6">
    <source>
        <dbReference type="ARBA" id="ARBA00022723"/>
    </source>
</evidence>
<evidence type="ECO:0000256" key="2">
    <source>
        <dbReference type="ARBA" id="ARBA00001966"/>
    </source>
</evidence>
<dbReference type="Pfam" id="PF07992">
    <property type="entry name" value="Pyr_redox_2"/>
    <property type="match status" value="1"/>
</dbReference>
<comment type="caution">
    <text evidence="12">The sequence shown here is derived from an EMBL/GenBank/DDBJ whole genome shotgun (WGS) entry which is preliminary data.</text>
</comment>
<dbReference type="GO" id="GO:0008670">
    <property type="term" value="F:2,4-dienoyl-CoA reductase (NADPH) activity"/>
    <property type="evidence" value="ECO:0007669"/>
    <property type="project" value="TreeGrafter"/>
</dbReference>
<gene>
    <name evidence="12" type="ORF">CIT25_05105</name>
</gene>
<feature type="domain" description="FAD/NAD(P)-binding" evidence="11">
    <location>
        <begin position="388"/>
        <end position="624"/>
    </location>
</feature>
<keyword evidence="9" id="KW-0411">Iron-sulfur</keyword>
<keyword evidence="8" id="KW-0408">Iron</keyword>
<name>A0AB36REP6_9HYPH</name>
<dbReference type="SUPFAM" id="SSF51395">
    <property type="entry name" value="FMN-linked oxidoreductases"/>
    <property type="match status" value="1"/>
</dbReference>
<dbReference type="Gene3D" id="3.20.20.70">
    <property type="entry name" value="Aldolase class I"/>
    <property type="match status" value="1"/>
</dbReference>
<evidence type="ECO:0000256" key="8">
    <source>
        <dbReference type="ARBA" id="ARBA00023004"/>
    </source>
</evidence>
<reference evidence="13" key="1">
    <citation type="submission" date="2017-08" db="EMBL/GenBank/DDBJ databases">
        <title>Mesorhizobium wenxinae sp. nov., a novel rhizobial species isolated from root nodules of chickpea (Cicer arietinum L.).</title>
        <authorList>
            <person name="Zhang J."/>
        </authorList>
    </citation>
    <scope>NUCLEOTIDE SEQUENCE [LARGE SCALE GENOMIC DNA]</scope>
    <source>
        <strain evidence="13">USDA 3392</strain>
    </source>
</reference>
<keyword evidence="5" id="KW-0288">FMN</keyword>
<dbReference type="PRINTS" id="PR00411">
    <property type="entry name" value="PNDRDTASEI"/>
</dbReference>
<evidence type="ECO:0000313" key="12">
    <source>
        <dbReference type="EMBL" id="PAQ03357.1"/>
    </source>
</evidence>
<dbReference type="Gene3D" id="3.50.50.60">
    <property type="entry name" value="FAD/NAD(P)-binding domain"/>
    <property type="match status" value="1"/>
</dbReference>
<evidence type="ECO:0000256" key="3">
    <source>
        <dbReference type="ARBA" id="ARBA00011048"/>
    </source>
</evidence>
<dbReference type="EMBL" id="NPKI01000010">
    <property type="protein sequence ID" value="PAQ03357.1"/>
    <property type="molecule type" value="Genomic_DNA"/>
</dbReference>
<dbReference type="SUPFAM" id="SSF51905">
    <property type="entry name" value="FAD/NAD(P)-binding domain"/>
    <property type="match status" value="1"/>
</dbReference>
<dbReference type="InterPro" id="IPR001155">
    <property type="entry name" value="OxRdtase_FMN_N"/>
</dbReference>
<dbReference type="PANTHER" id="PTHR42917">
    <property type="entry name" value="2,4-DIENOYL-COA REDUCTASE"/>
    <property type="match status" value="1"/>
</dbReference>
<evidence type="ECO:0000256" key="9">
    <source>
        <dbReference type="ARBA" id="ARBA00023014"/>
    </source>
</evidence>
<keyword evidence="13" id="KW-1185">Reference proteome</keyword>
<dbReference type="GO" id="GO:0046872">
    <property type="term" value="F:metal ion binding"/>
    <property type="evidence" value="ECO:0007669"/>
    <property type="project" value="UniProtKB-KW"/>
</dbReference>
<protein>
    <submittedName>
        <fullName evidence="12">N-methylproline demethylase</fullName>
    </submittedName>
</protein>
<dbReference type="AlphaFoldDB" id="A0AB36REP6"/>
<feature type="domain" description="NADH:flavin oxidoreductase/NADH oxidase N-terminal" evidence="10">
    <location>
        <begin position="12"/>
        <end position="343"/>
    </location>
</feature>
<dbReference type="InterPro" id="IPR036188">
    <property type="entry name" value="FAD/NAD-bd_sf"/>
</dbReference>
<dbReference type="RefSeq" id="WP_095483494.1">
    <property type="nucleotide sequence ID" value="NZ_CP088152.1"/>
</dbReference>
<organism evidence="12 13">
    <name type="scientific">Mesorhizobium mediterraneum</name>
    <dbReference type="NCBI Taxonomy" id="43617"/>
    <lineage>
        <taxon>Bacteria</taxon>
        <taxon>Pseudomonadati</taxon>
        <taxon>Pseudomonadota</taxon>
        <taxon>Alphaproteobacteria</taxon>
        <taxon>Hyphomicrobiales</taxon>
        <taxon>Phyllobacteriaceae</taxon>
        <taxon>Mesorhizobium</taxon>
    </lineage>
</organism>
<dbReference type="PRINTS" id="PR00368">
    <property type="entry name" value="FADPNR"/>
</dbReference>
<keyword evidence="4" id="KW-0285">Flavoprotein</keyword>
<dbReference type="Pfam" id="PF00724">
    <property type="entry name" value="Oxidored_FMN"/>
    <property type="match status" value="1"/>
</dbReference>
<evidence type="ECO:0000313" key="13">
    <source>
        <dbReference type="Proteomes" id="UP000216215"/>
    </source>
</evidence>
<accession>A0AB36REP6</accession>
<keyword evidence="6" id="KW-0479">Metal-binding</keyword>
<evidence type="ECO:0000256" key="4">
    <source>
        <dbReference type="ARBA" id="ARBA00022630"/>
    </source>
</evidence>
<dbReference type="InterPro" id="IPR051793">
    <property type="entry name" value="NADH:flavin_oxidoreductase"/>
</dbReference>